<evidence type="ECO:0000256" key="16">
    <source>
        <dbReference type="PIRSR" id="PIRSR600823-5"/>
    </source>
</evidence>
<dbReference type="GO" id="GO:0005576">
    <property type="term" value="C:extracellular region"/>
    <property type="evidence" value="ECO:0007669"/>
    <property type="project" value="UniProtKB-SubCell"/>
</dbReference>
<feature type="signal peptide" evidence="17">
    <location>
        <begin position="1"/>
        <end position="26"/>
    </location>
</feature>
<evidence type="ECO:0000256" key="12">
    <source>
        <dbReference type="PIRSR" id="PIRSR600823-1"/>
    </source>
</evidence>
<dbReference type="InterPro" id="IPR019794">
    <property type="entry name" value="Peroxidases_AS"/>
</dbReference>
<dbReference type="SUPFAM" id="SSF48113">
    <property type="entry name" value="Heme-dependent peroxidases"/>
    <property type="match status" value="1"/>
</dbReference>
<accession>A0ABD3HUF9</accession>
<organism evidence="19 20">
    <name type="scientific">Riccia sorocarpa</name>
    <dbReference type="NCBI Taxonomy" id="122646"/>
    <lineage>
        <taxon>Eukaryota</taxon>
        <taxon>Viridiplantae</taxon>
        <taxon>Streptophyta</taxon>
        <taxon>Embryophyta</taxon>
        <taxon>Marchantiophyta</taxon>
        <taxon>Marchantiopsida</taxon>
        <taxon>Marchantiidae</taxon>
        <taxon>Marchantiales</taxon>
        <taxon>Ricciaceae</taxon>
        <taxon>Riccia</taxon>
    </lineage>
</organism>
<dbReference type="InterPro" id="IPR000823">
    <property type="entry name" value="Peroxidase_pln"/>
</dbReference>
<feature type="binding site" evidence="14">
    <location>
        <position position="254"/>
    </location>
    <ligand>
        <name>Ca(2+)</name>
        <dbReference type="ChEBI" id="CHEBI:29108"/>
        <label>2</label>
    </ligand>
</feature>
<dbReference type="Pfam" id="PF00141">
    <property type="entry name" value="peroxidase"/>
    <property type="match status" value="1"/>
</dbReference>
<feature type="disulfide bond" evidence="16">
    <location>
        <begin position="121"/>
        <end position="322"/>
    </location>
</feature>
<dbReference type="EC" id="1.11.1.7" evidence="4 17"/>
<reference evidence="19 20" key="1">
    <citation type="submission" date="2024-09" db="EMBL/GenBank/DDBJ databases">
        <title>Chromosome-scale assembly of Riccia sorocarpa.</title>
        <authorList>
            <person name="Paukszto L."/>
        </authorList>
    </citation>
    <scope>NUCLEOTIDE SEQUENCE [LARGE SCALE GENOMIC DNA]</scope>
    <source>
        <strain evidence="19">LP-2024</strain>
        <tissue evidence="19">Aerial parts of the thallus</tissue>
    </source>
</reference>
<feature type="active site" description="Proton acceptor" evidence="12">
    <location>
        <position position="67"/>
    </location>
</feature>
<dbReference type="GO" id="GO:0042744">
    <property type="term" value="P:hydrogen peroxide catabolic process"/>
    <property type="evidence" value="ECO:0007669"/>
    <property type="project" value="UniProtKB-KW"/>
</dbReference>
<evidence type="ECO:0000256" key="17">
    <source>
        <dbReference type="RuleBase" id="RU362060"/>
    </source>
</evidence>
<proteinExistence type="inferred from homology"/>
<feature type="binding site" evidence="14">
    <location>
        <position position="249"/>
    </location>
    <ligand>
        <name>Ca(2+)</name>
        <dbReference type="ChEBI" id="CHEBI:29108"/>
        <label>2</label>
    </ligand>
</feature>
<dbReference type="GO" id="GO:0140825">
    <property type="term" value="F:lactoperoxidase activity"/>
    <property type="evidence" value="ECO:0007669"/>
    <property type="project" value="UniProtKB-EC"/>
</dbReference>
<dbReference type="CDD" id="cd00693">
    <property type="entry name" value="secretory_peroxidase"/>
    <property type="match status" value="1"/>
</dbReference>
<dbReference type="Proteomes" id="UP001633002">
    <property type="component" value="Unassembled WGS sequence"/>
</dbReference>
<feature type="binding site" evidence="13">
    <location>
        <position position="163"/>
    </location>
    <ligand>
        <name>substrate</name>
    </ligand>
</feature>
<dbReference type="GO" id="GO:0006979">
    <property type="term" value="P:response to oxidative stress"/>
    <property type="evidence" value="ECO:0007669"/>
    <property type="project" value="UniProtKB-UniRule"/>
</dbReference>
<dbReference type="PANTHER" id="PTHR31517">
    <property type="match status" value="1"/>
</dbReference>
<comment type="similarity">
    <text evidence="3">Belongs to the peroxidase family. Ascorbate peroxidase subfamily.</text>
</comment>
<evidence type="ECO:0000256" key="6">
    <source>
        <dbReference type="ARBA" id="ARBA00022617"/>
    </source>
</evidence>
<feature type="binding site" evidence="14">
    <location>
        <position position="73"/>
    </location>
    <ligand>
        <name>Ca(2+)</name>
        <dbReference type="ChEBI" id="CHEBI:29108"/>
        <label>1</label>
    </ligand>
</feature>
<comment type="catalytic activity">
    <reaction evidence="1 17">
        <text>2 a phenolic donor + H2O2 = 2 a phenolic radical donor + 2 H2O</text>
        <dbReference type="Rhea" id="RHEA:56136"/>
        <dbReference type="ChEBI" id="CHEBI:15377"/>
        <dbReference type="ChEBI" id="CHEBI:16240"/>
        <dbReference type="ChEBI" id="CHEBI:139520"/>
        <dbReference type="ChEBI" id="CHEBI:139521"/>
        <dbReference type="EC" id="1.11.1.7"/>
    </reaction>
</comment>
<dbReference type="GO" id="GO:0020037">
    <property type="term" value="F:heme binding"/>
    <property type="evidence" value="ECO:0007669"/>
    <property type="project" value="UniProtKB-UniRule"/>
</dbReference>
<dbReference type="InterPro" id="IPR002016">
    <property type="entry name" value="Haem_peroxidase"/>
</dbReference>
<feature type="disulfide bond" evidence="16">
    <location>
        <begin position="69"/>
        <end position="74"/>
    </location>
</feature>
<sequence>MGSARFSLVLLVSYVLLVATNTGAAGLYPTFYSQTCPSVATVVKQEVAKILGKDRNLAGAFVRLQFHDCWVNGCDGSVLLASTAGNSAEVDANTNFRIRGQSQINKIKAAVEAKCPQTVSCADIIALAAREAVVQTGGKTWSVPLGRRDSRVSVARDADANLPFPVLSFDGLVQNFAKKGFNAREMVVLSGSHTIGRTHCNGVAPNLYNFTGKDSLTDTNPNLDVSFANGLKKRCPKGNRVNLVAMDKTKNKFDQGYYKQVLAHKGVFITDDALITTAAGLSAVQEFAKPGSSFFTEFAAAMQKMSKLSPLTGTDGEIRKKCQFVN</sequence>
<evidence type="ECO:0000313" key="19">
    <source>
        <dbReference type="EMBL" id="KAL3695118.1"/>
    </source>
</evidence>
<keyword evidence="9 14" id="KW-0408">Iron</keyword>
<feature type="binding site" evidence="14">
    <location>
        <position position="77"/>
    </location>
    <ligand>
        <name>Ca(2+)</name>
        <dbReference type="ChEBI" id="CHEBI:29108"/>
        <label>1</label>
    </ligand>
</feature>
<comment type="function">
    <text evidence="2">Removal of H(2)O(2), oxidation of toxic reductants, biosynthesis and degradation of lignin, suberization, auxin catabolism, response to environmental stresses such as wounding, pathogen attack and oxidative stress. These functions might be dependent on each isozyme/isoform in each plant tissue.</text>
</comment>
<evidence type="ECO:0000256" key="5">
    <source>
        <dbReference type="ARBA" id="ARBA00022559"/>
    </source>
</evidence>
<comment type="subcellular location">
    <subcellularLocation>
        <location evidence="17">Secreted</location>
    </subcellularLocation>
</comment>
<dbReference type="EMBL" id="JBJQOH010000003">
    <property type="protein sequence ID" value="KAL3695118.1"/>
    <property type="molecule type" value="Genomic_DNA"/>
</dbReference>
<evidence type="ECO:0000256" key="3">
    <source>
        <dbReference type="ARBA" id="ARBA00006873"/>
    </source>
</evidence>
<evidence type="ECO:0000256" key="11">
    <source>
        <dbReference type="ARBA" id="ARBA00023324"/>
    </source>
</evidence>
<comment type="caution">
    <text evidence="19">The sequence shown here is derived from an EMBL/GenBank/DDBJ whole genome shotgun (WGS) entry which is preliminary data.</text>
</comment>
<dbReference type="FunFam" id="1.10.420.10:FF:000001">
    <property type="entry name" value="Peroxidase"/>
    <property type="match status" value="1"/>
</dbReference>
<feature type="binding site" evidence="14">
    <location>
        <position position="247"/>
    </location>
    <ligand>
        <name>Ca(2+)</name>
        <dbReference type="ChEBI" id="CHEBI:29108"/>
        <label>2</label>
    </ligand>
</feature>
<keyword evidence="17" id="KW-0964">Secreted</keyword>
<dbReference type="PANTHER" id="PTHR31517:SF84">
    <property type="entry name" value="PEROXIDASE"/>
    <property type="match status" value="1"/>
</dbReference>
<feature type="binding site" evidence="14">
    <location>
        <position position="71"/>
    </location>
    <ligand>
        <name>Ca(2+)</name>
        <dbReference type="ChEBI" id="CHEBI:29108"/>
        <label>1</label>
    </ligand>
</feature>
<dbReference type="InterPro" id="IPR033905">
    <property type="entry name" value="Secretory_peroxidase"/>
</dbReference>
<dbReference type="PROSITE" id="PS00436">
    <property type="entry name" value="PEROXIDASE_2"/>
    <property type="match status" value="1"/>
</dbReference>
<keyword evidence="17" id="KW-0732">Signal</keyword>
<keyword evidence="6 17" id="KW-0349">Heme</keyword>
<evidence type="ECO:0000256" key="15">
    <source>
        <dbReference type="PIRSR" id="PIRSR600823-4"/>
    </source>
</evidence>
<dbReference type="Gene3D" id="1.10.420.10">
    <property type="entry name" value="Peroxidase, domain 2"/>
    <property type="match status" value="1"/>
</dbReference>
<keyword evidence="5 17" id="KW-0575">Peroxidase</keyword>
<evidence type="ECO:0000256" key="7">
    <source>
        <dbReference type="ARBA" id="ARBA00022723"/>
    </source>
</evidence>
<name>A0ABD3HUF9_9MARC</name>
<comment type="similarity">
    <text evidence="17">Belongs to the peroxidase family. Classical plant (class III) peroxidase subfamily.</text>
</comment>
<evidence type="ECO:0000259" key="18">
    <source>
        <dbReference type="PROSITE" id="PS50873"/>
    </source>
</evidence>
<dbReference type="PRINTS" id="PR00461">
    <property type="entry name" value="PLPEROXIDASE"/>
</dbReference>
<dbReference type="Gene3D" id="1.10.520.10">
    <property type="match status" value="1"/>
</dbReference>
<keyword evidence="14 17" id="KW-0106">Calcium</keyword>
<feature type="disulfide bond" evidence="16">
    <location>
        <begin position="36"/>
        <end position="115"/>
    </location>
</feature>
<dbReference type="PRINTS" id="PR00458">
    <property type="entry name" value="PEROXIDASE"/>
</dbReference>
<comment type="cofactor">
    <cofactor evidence="14 17">
        <name>Ca(2+)</name>
        <dbReference type="ChEBI" id="CHEBI:29108"/>
    </cofactor>
    <text evidence="14 17">Binds 2 calcium ions per subunit.</text>
</comment>
<feature type="binding site" description="axial binding residue" evidence="14">
    <location>
        <position position="193"/>
    </location>
    <ligand>
        <name>heme b</name>
        <dbReference type="ChEBI" id="CHEBI:60344"/>
    </ligand>
    <ligandPart>
        <name>Fe</name>
        <dbReference type="ChEBI" id="CHEBI:18248"/>
    </ligandPart>
</feature>
<evidence type="ECO:0000313" key="20">
    <source>
        <dbReference type="Proteomes" id="UP001633002"/>
    </source>
</evidence>
<dbReference type="AlphaFoldDB" id="A0ABD3HUF9"/>
<feature type="site" description="Transition state stabilizer" evidence="15">
    <location>
        <position position="63"/>
    </location>
</feature>
<feature type="chain" id="PRO_5044526424" description="Peroxidase" evidence="17">
    <location>
        <begin position="27"/>
        <end position="326"/>
    </location>
</feature>
<gene>
    <name evidence="19" type="ORF">R1sor_008769</name>
</gene>
<comment type="cofactor">
    <cofactor evidence="14 17">
        <name>heme b</name>
        <dbReference type="ChEBI" id="CHEBI:60344"/>
    </cofactor>
    <text evidence="14 17">Binds 1 heme b (iron(II)-protoporphyrin IX) group per subunit.</text>
</comment>
<evidence type="ECO:0000256" key="9">
    <source>
        <dbReference type="ARBA" id="ARBA00023004"/>
    </source>
</evidence>
<feature type="binding site" evidence="14">
    <location>
        <position position="89"/>
    </location>
    <ligand>
        <name>Ca(2+)</name>
        <dbReference type="ChEBI" id="CHEBI:29108"/>
        <label>1</label>
    </ligand>
</feature>
<dbReference type="PROSITE" id="PS50873">
    <property type="entry name" value="PEROXIDASE_4"/>
    <property type="match status" value="1"/>
</dbReference>
<feature type="binding site" evidence="14">
    <location>
        <position position="194"/>
    </location>
    <ligand>
        <name>Ca(2+)</name>
        <dbReference type="ChEBI" id="CHEBI:29108"/>
        <label>2</label>
    </ligand>
</feature>
<dbReference type="PROSITE" id="PS00435">
    <property type="entry name" value="PEROXIDASE_1"/>
    <property type="match status" value="1"/>
</dbReference>
<keyword evidence="10 16" id="KW-1015">Disulfide bond</keyword>
<feature type="binding site" evidence="14">
    <location>
        <position position="68"/>
    </location>
    <ligand>
        <name>Ca(2+)</name>
        <dbReference type="ChEBI" id="CHEBI:29108"/>
        <label>1</label>
    </ligand>
</feature>
<evidence type="ECO:0000256" key="10">
    <source>
        <dbReference type="ARBA" id="ARBA00023157"/>
    </source>
</evidence>
<evidence type="ECO:0000256" key="13">
    <source>
        <dbReference type="PIRSR" id="PIRSR600823-2"/>
    </source>
</evidence>
<keyword evidence="7 14" id="KW-0479">Metal-binding</keyword>
<feature type="domain" description="Plant heme peroxidase family profile" evidence="18">
    <location>
        <begin position="26"/>
        <end position="326"/>
    </location>
</feature>
<dbReference type="InterPro" id="IPR019793">
    <property type="entry name" value="Peroxidases_heam-ligand_BS"/>
</dbReference>
<evidence type="ECO:0000256" key="8">
    <source>
        <dbReference type="ARBA" id="ARBA00023002"/>
    </source>
</evidence>
<keyword evidence="8 17" id="KW-0560">Oxidoreductase</keyword>
<keyword evidence="20" id="KW-1185">Reference proteome</keyword>
<evidence type="ECO:0000256" key="1">
    <source>
        <dbReference type="ARBA" id="ARBA00000189"/>
    </source>
</evidence>
<evidence type="ECO:0000256" key="2">
    <source>
        <dbReference type="ARBA" id="ARBA00002322"/>
    </source>
</evidence>
<dbReference type="GO" id="GO:0046872">
    <property type="term" value="F:metal ion binding"/>
    <property type="evidence" value="ECO:0007669"/>
    <property type="project" value="UniProtKB-UniRule"/>
</dbReference>
<dbReference type="FunFam" id="1.10.520.10:FF:000008">
    <property type="entry name" value="Peroxidase"/>
    <property type="match status" value="1"/>
</dbReference>
<protein>
    <recommendedName>
        <fullName evidence="4 17">Peroxidase</fullName>
        <ecNumber evidence="4 17">1.11.1.7</ecNumber>
    </recommendedName>
</protein>
<evidence type="ECO:0000256" key="4">
    <source>
        <dbReference type="ARBA" id="ARBA00012313"/>
    </source>
</evidence>
<evidence type="ECO:0000256" key="14">
    <source>
        <dbReference type="PIRSR" id="PIRSR600823-3"/>
    </source>
</evidence>
<feature type="disulfide bond" evidence="16">
    <location>
        <begin position="200"/>
        <end position="235"/>
    </location>
</feature>
<feature type="binding site" evidence="14">
    <location>
        <position position="75"/>
    </location>
    <ligand>
        <name>Ca(2+)</name>
        <dbReference type="ChEBI" id="CHEBI:29108"/>
        <label>1</label>
    </ligand>
</feature>
<dbReference type="InterPro" id="IPR010255">
    <property type="entry name" value="Haem_peroxidase_sf"/>
</dbReference>
<keyword evidence="11 17" id="KW-0376">Hydrogen peroxide</keyword>